<keyword evidence="1" id="KW-0378">Hydrolase</keyword>
<dbReference type="PANTHER" id="PTHR30620">
    <property type="entry name" value="PERIPLASMIC BETA-GLUCOSIDASE-RELATED"/>
    <property type="match status" value="1"/>
</dbReference>
<accession>A0A2U1MUZ9</accession>
<dbReference type="Proteomes" id="UP000245207">
    <property type="component" value="Unassembled WGS sequence"/>
</dbReference>
<name>A0A2U1MUZ9_ARTAN</name>
<dbReference type="PANTHER" id="PTHR30620:SF91">
    <property type="entry name" value="BETA-GLUCOSIDASE"/>
    <property type="match status" value="1"/>
</dbReference>
<dbReference type="AlphaFoldDB" id="A0A2U1MUZ9"/>
<keyword evidence="2" id="KW-1185">Reference proteome</keyword>
<gene>
    <name evidence="1" type="ORF">CTI12_AA338100</name>
</gene>
<organism evidence="1 2">
    <name type="scientific">Artemisia annua</name>
    <name type="common">Sweet wormwood</name>
    <dbReference type="NCBI Taxonomy" id="35608"/>
    <lineage>
        <taxon>Eukaryota</taxon>
        <taxon>Viridiplantae</taxon>
        <taxon>Streptophyta</taxon>
        <taxon>Embryophyta</taxon>
        <taxon>Tracheophyta</taxon>
        <taxon>Spermatophyta</taxon>
        <taxon>Magnoliopsida</taxon>
        <taxon>eudicotyledons</taxon>
        <taxon>Gunneridae</taxon>
        <taxon>Pentapetalae</taxon>
        <taxon>asterids</taxon>
        <taxon>campanulids</taxon>
        <taxon>Asterales</taxon>
        <taxon>Asteraceae</taxon>
        <taxon>Asteroideae</taxon>
        <taxon>Anthemideae</taxon>
        <taxon>Artemisiinae</taxon>
        <taxon>Artemisia</taxon>
    </lineage>
</organism>
<dbReference type="STRING" id="35608.A0A2U1MUZ9"/>
<dbReference type="EMBL" id="PKPP01004290">
    <property type="protein sequence ID" value="PWA65085.1"/>
    <property type="molecule type" value="Genomic_DNA"/>
</dbReference>
<dbReference type="GO" id="GO:0009251">
    <property type="term" value="P:glucan catabolic process"/>
    <property type="evidence" value="ECO:0007669"/>
    <property type="project" value="TreeGrafter"/>
</dbReference>
<proteinExistence type="predicted"/>
<reference evidence="1 2" key="1">
    <citation type="journal article" date="2018" name="Mol. Plant">
        <title>The genome of Artemisia annua provides insight into the evolution of Asteraceae family and artemisinin biosynthesis.</title>
        <authorList>
            <person name="Shen Q."/>
            <person name="Zhang L."/>
            <person name="Liao Z."/>
            <person name="Wang S."/>
            <person name="Yan T."/>
            <person name="Shi P."/>
            <person name="Liu M."/>
            <person name="Fu X."/>
            <person name="Pan Q."/>
            <person name="Wang Y."/>
            <person name="Lv Z."/>
            <person name="Lu X."/>
            <person name="Zhang F."/>
            <person name="Jiang W."/>
            <person name="Ma Y."/>
            <person name="Chen M."/>
            <person name="Hao X."/>
            <person name="Li L."/>
            <person name="Tang Y."/>
            <person name="Lv G."/>
            <person name="Zhou Y."/>
            <person name="Sun X."/>
            <person name="Brodelius P.E."/>
            <person name="Rose J.K.C."/>
            <person name="Tang K."/>
        </authorList>
    </citation>
    <scope>NUCLEOTIDE SEQUENCE [LARGE SCALE GENOMIC DNA]</scope>
    <source>
        <strain evidence="2">cv. Huhao1</strain>
        <tissue evidence="1">Leaf</tissue>
    </source>
</reference>
<comment type="caution">
    <text evidence="1">The sequence shown here is derived from an EMBL/GenBank/DDBJ whole genome shotgun (WGS) entry which is preliminary data.</text>
</comment>
<dbReference type="InterPro" id="IPR051915">
    <property type="entry name" value="Cellulose_Degrad_GH3"/>
</dbReference>
<protein>
    <submittedName>
        <fullName evidence="1">Glycoside hydrolase family 3 C-terminal domain-containing protein</fullName>
    </submittedName>
</protein>
<dbReference type="OrthoDB" id="47059at2759"/>
<dbReference type="GO" id="GO:0008422">
    <property type="term" value="F:beta-glucosidase activity"/>
    <property type="evidence" value="ECO:0007669"/>
    <property type="project" value="TreeGrafter"/>
</dbReference>
<evidence type="ECO:0000313" key="2">
    <source>
        <dbReference type="Proteomes" id="UP000245207"/>
    </source>
</evidence>
<sequence>MEDLIMCFMWQNWQHGFQLRWIGGAGHIHINGTEMTKLVDDELWNQDAIKEGMFQKNKLLRKPMISHGHDYQKGVLSTRLGIPLIYRIDIVDGHYNVYEAKIFNENVGLRLTRQAVGM</sequence>
<evidence type="ECO:0000313" key="1">
    <source>
        <dbReference type="EMBL" id="PWA65085.1"/>
    </source>
</evidence>